<dbReference type="RefSeq" id="WP_144368284.1">
    <property type="nucleotide sequence ID" value="NZ_CABHNB010000005.1"/>
</dbReference>
<dbReference type="SUPFAM" id="SSF52218">
    <property type="entry name" value="Flavoproteins"/>
    <property type="match status" value="1"/>
</dbReference>
<dbReference type="PANTHER" id="PTHR43278">
    <property type="entry name" value="NAD(P)H-DEPENDENT FMN-CONTAINING OXIDOREDUCTASE YWQN-RELATED"/>
    <property type="match status" value="1"/>
</dbReference>
<sequence length="149" mass="16100">MAKKVLIISTSFRGGSNSDILAKECAKGAKEAGHDVELLSLKGKDIKYCIGCLSCQRNGMCGQMKTLLDRLNPLYSTDYSFRDIYMIATAAENDESAFEKAYNGLQGWVDCFEKASLKGIVSGGGIDAANIAASHVDVMKKAYELGKKL</sequence>
<organism evidence="4 5">
    <name type="scientific">Blautia obeum</name>
    <dbReference type="NCBI Taxonomy" id="40520"/>
    <lineage>
        <taxon>Bacteria</taxon>
        <taxon>Bacillati</taxon>
        <taxon>Bacillota</taxon>
        <taxon>Clostridia</taxon>
        <taxon>Lachnospirales</taxon>
        <taxon>Lachnospiraceae</taxon>
        <taxon>Blautia</taxon>
    </lineage>
</organism>
<dbReference type="PANTHER" id="PTHR43278:SF1">
    <property type="entry name" value="IRON-SULFUR FLAVOPROTEIN MJ1083"/>
    <property type="match status" value="1"/>
</dbReference>
<reference evidence="4 5" key="1">
    <citation type="submission" date="2019-07" db="EMBL/GenBank/DDBJ databases">
        <authorList>
            <person name="Hibberd C M."/>
            <person name="Gehrig L. J."/>
            <person name="Chang H.-W."/>
            <person name="Venkatesh S."/>
        </authorList>
    </citation>
    <scope>NUCLEOTIDE SEQUENCE [LARGE SCALE GENOMIC DNA]</scope>
    <source>
        <strain evidence="4">Ruminococcus_obeum_SSTS_Bg7063</strain>
    </source>
</reference>
<keyword evidence="1" id="KW-0285">Flavoprotein</keyword>
<evidence type="ECO:0000313" key="5">
    <source>
        <dbReference type="Proteomes" id="UP000409147"/>
    </source>
</evidence>
<proteinExistence type="predicted"/>
<accession>A0A564SB81</accession>
<evidence type="ECO:0000256" key="2">
    <source>
        <dbReference type="ARBA" id="ARBA00022643"/>
    </source>
</evidence>
<evidence type="ECO:0000256" key="1">
    <source>
        <dbReference type="ARBA" id="ARBA00022630"/>
    </source>
</evidence>
<evidence type="ECO:0000259" key="3">
    <source>
        <dbReference type="Pfam" id="PF03358"/>
    </source>
</evidence>
<dbReference type="InterPro" id="IPR005025">
    <property type="entry name" value="FMN_Rdtase-like_dom"/>
</dbReference>
<dbReference type="Pfam" id="PF03358">
    <property type="entry name" value="FMN_red"/>
    <property type="match status" value="1"/>
</dbReference>
<dbReference type="InterPro" id="IPR029039">
    <property type="entry name" value="Flavoprotein-like_sf"/>
</dbReference>
<dbReference type="GO" id="GO:0016491">
    <property type="term" value="F:oxidoreductase activity"/>
    <property type="evidence" value="ECO:0007669"/>
    <property type="project" value="InterPro"/>
</dbReference>
<evidence type="ECO:0000313" key="4">
    <source>
        <dbReference type="EMBL" id="VUW92043.1"/>
    </source>
</evidence>
<dbReference type="Gene3D" id="3.40.50.360">
    <property type="match status" value="2"/>
</dbReference>
<dbReference type="InterPro" id="IPR051796">
    <property type="entry name" value="ISF_SsuE-like"/>
</dbReference>
<protein>
    <submittedName>
        <fullName evidence="4">NADPH-dependent FMN reductase</fullName>
    </submittedName>
</protein>
<dbReference type="EMBL" id="CABHNB010000005">
    <property type="protein sequence ID" value="VUW92043.1"/>
    <property type="molecule type" value="Genomic_DNA"/>
</dbReference>
<feature type="domain" description="NADPH-dependent FMN reductase-like" evidence="3">
    <location>
        <begin position="4"/>
        <end position="50"/>
    </location>
</feature>
<name>A0A564SB81_9FIRM</name>
<keyword evidence="5" id="KW-1185">Reference proteome</keyword>
<gene>
    <name evidence="4" type="ORF">ROSSTS7063_00399</name>
</gene>
<dbReference type="Proteomes" id="UP000409147">
    <property type="component" value="Unassembled WGS sequence"/>
</dbReference>
<keyword evidence="2" id="KW-0288">FMN</keyword>
<dbReference type="AlphaFoldDB" id="A0A564SB81"/>